<dbReference type="Pfam" id="PF00586">
    <property type="entry name" value="AIRS"/>
    <property type="match status" value="1"/>
</dbReference>
<sequence>MAGKVTLAHGAGGKETEEIVDRLIVRRVPEELKRAMNGVGLDLLDDGASLFIEGIHLVVSVDSYTVKPINFPGGNIGALAATGTINDVVMMGARPVAMLDSIVVEEGFDEKLLDDVIKSFMEVITKERVSLIGGDFKVMPRGSVDGIVISTTGIGIAKEDELITDRVREGDRIVVTGHLGDHGAVILALQQGISLESSSLRSDLRPLTGLLDVFRKFKGKIHAARDPTRGGLAMVLNDWAKQSGKIIVVDGSKIPLREQVASYAGMLGIDPLFLASEGQAVIAVDGSVCDELLDELRKSGFPDSSEIGEVRRAERFKGIVLYKSEVGGHRILEPPSGEIVPRIC</sequence>
<dbReference type="InterPro" id="IPR010918">
    <property type="entry name" value="PurM-like_C_dom"/>
</dbReference>
<evidence type="ECO:0000313" key="4">
    <source>
        <dbReference type="EMBL" id="RSN72393.1"/>
    </source>
</evidence>
<organism evidence="4 5">
    <name type="scientific">Candidatus Methanodesulfokora washburnensis</name>
    <dbReference type="NCBI Taxonomy" id="2478471"/>
    <lineage>
        <taxon>Archaea</taxon>
        <taxon>Thermoproteota</taxon>
        <taxon>Candidatus Korarchaeia</taxon>
        <taxon>Candidatus Korarchaeia incertae sedis</taxon>
        <taxon>Candidatus Methanodesulfokora</taxon>
    </lineage>
</organism>
<feature type="domain" description="PurM-like N-terminal" evidence="2">
    <location>
        <begin position="45"/>
        <end position="157"/>
    </location>
</feature>
<dbReference type="EMBL" id="RCOS01000156">
    <property type="protein sequence ID" value="RSN72393.1"/>
    <property type="molecule type" value="Genomic_DNA"/>
</dbReference>
<dbReference type="Gene3D" id="3.30.1330.10">
    <property type="entry name" value="PurM-like, N-terminal domain"/>
    <property type="match status" value="1"/>
</dbReference>
<dbReference type="AlphaFoldDB" id="A0A429GF72"/>
<comment type="similarity">
    <text evidence="1">Belongs to the HypE family.</text>
</comment>
<dbReference type="RefSeq" id="WP_125672564.1">
    <property type="nucleotide sequence ID" value="NZ_RCOS01000156.1"/>
</dbReference>
<dbReference type="Pfam" id="PF02769">
    <property type="entry name" value="AIRS_C"/>
    <property type="match status" value="1"/>
</dbReference>
<dbReference type="SUPFAM" id="SSF56042">
    <property type="entry name" value="PurM C-terminal domain-like"/>
    <property type="match status" value="1"/>
</dbReference>
<comment type="caution">
    <text evidence="4">The sequence shown here is derived from an EMBL/GenBank/DDBJ whole genome shotgun (WGS) entry which is preliminary data.</text>
</comment>
<dbReference type="InterPro" id="IPR036921">
    <property type="entry name" value="PurM-like_N_sf"/>
</dbReference>
<dbReference type="OrthoDB" id="31494at2157"/>
<dbReference type="Gene3D" id="3.90.650.10">
    <property type="entry name" value="PurM-like C-terminal domain"/>
    <property type="match status" value="1"/>
</dbReference>
<evidence type="ECO:0000256" key="1">
    <source>
        <dbReference type="ARBA" id="ARBA00006243"/>
    </source>
</evidence>
<keyword evidence="5" id="KW-1185">Reference proteome</keyword>
<dbReference type="SUPFAM" id="SSF55326">
    <property type="entry name" value="PurM N-terminal domain-like"/>
    <property type="match status" value="1"/>
</dbReference>
<dbReference type="InterPro" id="IPR036676">
    <property type="entry name" value="PurM-like_C_sf"/>
</dbReference>
<name>A0A429GF72_9CREN</name>
<evidence type="ECO:0000259" key="2">
    <source>
        <dbReference type="Pfam" id="PF00586"/>
    </source>
</evidence>
<dbReference type="InterPro" id="IPR016188">
    <property type="entry name" value="PurM-like_N"/>
</dbReference>
<reference evidence="4 5" key="1">
    <citation type="submission" date="2018-10" db="EMBL/GenBank/DDBJ databases">
        <title>Co-occurring genomic capacity for anaerobic methane metabolism and dissimilatory sulfite reduction discovered in the Korarchaeota.</title>
        <authorList>
            <person name="Mckay L.J."/>
            <person name="Dlakic M."/>
            <person name="Fields M.W."/>
            <person name="Delmont T.O."/>
            <person name="Eren A.M."/>
            <person name="Jay Z.J."/>
            <person name="Klingelsmith K.B."/>
            <person name="Rusch D.B."/>
            <person name="Inskeep W.P."/>
        </authorList>
    </citation>
    <scope>NUCLEOTIDE SEQUENCE [LARGE SCALE GENOMIC DNA]</scope>
    <source>
        <strain evidence="4 5">MDKW</strain>
    </source>
</reference>
<protein>
    <submittedName>
        <fullName evidence="4">Hydrogenase expression/formation protein HypE</fullName>
    </submittedName>
</protein>
<evidence type="ECO:0000259" key="3">
    <source>
        <dbReference type="Pfam" id="PF02769"/>
    </source>
</evidence>
<dbReference type="PANTHER" id="PTHR30303">
    <property type="entry name" value="HYDROGENASE ISOENZYMES FORMATION PROTEIN HYPE"/>
    <property type="match status" value="1"/>
</dbReference>
<evidence type="ECO:0000313" key="5">
    <source>
        <dbReference type="Proteomes" id="UP000277582"/>
    </source>
</evidence>
<dbReference type="Proteomes" id="UP000277582">
    <property type="component" value="Unassembled WGS sequence"/>
</dbReference>
<dbReference type="InterPro" id="IPR011854">
    <property type="entry name" value="HypE"/>
</dbReference>
<feature type="domain" description="PurM-like C-terminal" evidence="3">
    <location>
        <begin position="168"/>
        <end position="319"/>
    </location>
</feature>
<dbReference type="PIRSF" id="PIRSF005644">
    <property type="entry name" value="Hdrgns_mtr_HypE"/>
    <property type="match status" value="1"/>
</dbReference>
<dbReference type="PANTHER" id="PTHR30303:SF0">
    <property type="entry name" value="CARBAMOYL DEHYDRATASE HYPE"/>
    <property type="match status" value="1"/>
</dbReference>
<proteinExistence type="inferred from homology"/>
<dbReference type="GO" id="GO:0051604">
    <property type="term" value="P:protein maturation"/>
    <property type="evidence" value="ECO:0007669"/>
    <property type="project" value="TreeGrafter"/>
</dbReference>
<dbReference type="NCBIfam" id="TIGR02124">
    <property type="entry name" value="hypE"/>
    <property type="match status" value="1"/>
</dbReference>
<accession>A0A429GF72</accession>
<gene>
    <name evidence="4" type="primary">hypE</name>
    <name evidence="4" type="ORF">D6D85_13985</name>
</gene>